<dbReference type="AlphaFoldDB" id="A0AAP0WYF4"/>
<gene>
    <name evidence="2" type="ORF">L1049_013442</name>
</gene>
<proteinExistence type="predicted"/>
<dbReference type="EMBL" id="JBBPBK010000008">
    <property type="protein sequence ID" value="KAK9279760.1"/>
    <property type="molecule type" value="Genomic_DNA"/>
</dbReference>
<protein>
    <submittedName>
        <fullName evidence="2">Uncharacterized protein</fullName>
    </submittedName>
</protein>
<evidence type="ECO:0000313" key="2">
    <source>
        <dbReference type="EMBL" id="KAK9279760.1"/>
    </source>
</evidence>
<evidence type="ECO:0000313" key="3">
    <source>
        <dbReference type="Proteomes" id="UP001415857"/>
    </source>
</evidence>
<dbReference type="Proteomes" id="UP001415857">
    <property type="component" value="Unassembled WGS sequence"/>
</dbReference>
<organism evidence="2 3">
    <name type="scientific">Liquidambar formosana</name>
    <name type="common">Formosan gum</name>
    <dbReference type="NCBI Taxonomy" id="63359"/>
    <lineage>
        <taxon>Eukaryota</taxon>
        <taxon>Viridiplantae</taxon>
        <taxon>Streptophyta</taxon>
        <taxon>Embryophyta</taxon>
        <taxon>Tracheophyta</taxon>
        <taxon>Spermatophyta</taxon>
        <taxon>Magnoliopsida</taxon>
        <taxon>eudicotyledons</taxon>
        <taxon>Gunneridae</taxon>
        <taxon>Pentapetalae</taxon>
        <taxon>Saxifragales</taxon>
        <taxon>Altingiaceae</taxon>
        <taxon>Liquidambar</taxon>
    </lineage>
</organism>
<reference evidence="2 3" key="1">
    <citation type="journal article" date="2024" name="Plant J.">
        <title>Genome sequences and population genomics reveal climatic adaptation and genomic divergence between two closely related sweetgum species.</title>
        <authorList>
            <person name="Xu W.Q."/>
            <person name="Ren C.Q."/>
            <person name="Zhang X.Y."/>
            <person name="Comes H.P."/>
            <person name="Liu X.H."/>
            <person name="Li Y.G."/>
            <person name="Kettle C.J."/>
            <person name="Jalonen R."/>
            <person name="Gaisberger H."/>
            <person name="Ma Y.Z."/>
            <person name="Qiu Y.X."/>
        </authorList>
    </citation>
    <scope>NUCLEOTIDE SEQUENCE [LARGE SCALE GENOMIC DNA]</scope>
    <source>
        <strain evidence="2">Hangzhou</strain>
    </source>
</reference>
<keyword evidence="3" id="KW-1185">Reference proteome</keyword>
<accession>A0AAP0WYF4</accession>
<sequence>MDSYPHPRNQMPISQYYHPGFEAVQPQMRMDPAKFPIPCESWPHGGNCGYPVPCHTSCNHSYFPGYYSCQSPYTHLSPPMPFHYHGSHPAFPEAYPVHYVSPPHYSMEQPRYEYGKTVPPNYHCCGCPNHMGNWKEDKNAKIEEQEPDSVKRGSDGDFVAPIDLKNDPYPVVWIPPGYLKNKDLGKRSELEVKDGHEVPHDTKSPESFEIS</sequence>
<evidence type="ECO:0000256" key="1">
    <source>
        <dbReference type="SAM" id="MobiDB-lite"/>
    </source>
</evidence>
<feature type="region of interest" description="Disordered" evidence="1">
    <location>
        <begin position="190"/>
        <end position="211"/>
    </location>
</feature>
<name>A0AAP0WYF4_LIQFO</name>
<comment type="caution">
    <text evidence="2">The sequence shown here is derived from an EMBL/GenBank/DDBJ whole genome shotgun (WGS) entry which is preliminary data.</text>
</comment>